<dbReference type="RefSeq" id="WP_147182194.1">
    <property type="nucleotide sequence ID" value="NZ_BJZP01000038.1"/>
</dbReference>
<protein>
    <recommendedName>
        <fullName evidence="4">RidA family protein</fullName>
    </recommendedName>
</protein>
<dbReference type="OrthoDB" id="583118at2"/>
<dbReference type="Pfam" id="PF01042">
    <property type="entry name" value="Ribonuc_L-PSP"/>
    <property type="match status" value="1"/>
</dbReference>
<comment type="caution">
    <text evidence="2">The sequence shown here is derived from an EMBL/GenBank/DDBJ whole genome shotgun (WGS) entry which is preliminary data.</text>
</comment>
<accession>A0A512HPT1</accession>
<gene>
    <name evidence="2" type="ORF">RNA01_43120</name>
</gene>
<reference evidence="2 3" key="1">
    <citation type="submission" date="2019-07" db="EMBL/GenBank/DDBJ databases">
        <title>Whole genome shotgun sequence of Rhizobium naphthalenivorans NBRC 107585.</title>
        <authorList>
            <person name="Hosoyama A."/>
            <person name="Uohara A."/>
            <person name="Ohji S."/>
            <person name="Ichikawa N."/>
        </authorList>
    </citation>
    <scope>NUCLEOTIDE SEQUENCE [LARGE SCALE GENOMIC DNA]</scope>
    <source>
        <strain evidence="2 3">NBRC 107585</strain>
    </source>
</reference>
<proteinExistence type="inferred from homology"/>
<evidence type="ECO:0000313" key="2">
    <source>
        <dbReference type="EMBL" id="GEO87380.1"/>
    </source>
</evidence>
<dbReference type="GO" id="GO:0019239">
    <property type="term" value="F:deaminase activity"/>
    <property type="evidence" value="ECO:0007669"/>
    <property type="project" value="TreeGrafter"/>
</dbReference>
<dbReference type="SUPFAM" id="SSF55298">
    <property type="entry name" value="YjgF-like"/>
    <property type="match status" value="1"/>
</dbReference>
<dbReference type="GO" id="GO:0005829">
    <property type="term" value="C:cytosol"/>
    <property type="evidence" value="ECO:0007669"/>
    <property type="project" value="TreeGrafter"/>
</dbReference>
<dbReference type="Proteomes" id="UP000321717">
    <property type="component" value="Unassembled WGS sequence"/>
</dbReference>
<keyword evidence="3" id="KW-1185">Reference proteome</keyword>
<evidence type="ECO:0000256" key="1">
    <source>
        <dbReference type="ARBA" id="ARBA00010552"/>
    </source>
</evidence>
<evidence type="ECO:0008006" key="4">
    <source>
        <dbReference type="Google" id="ProtNLM"/>
    </source>
</evidence>
<dbReference type="InterPro" id="IPR035959">
    <property type="entry name" value="RutC-like_sf"/>
</dbReference>
<dbReference type="CDD" id="cd00448">
    <property type="entry name" value="YjgF_YER057c_UK114_family"/>
    <property type="match status" value="1"/>
</dbReference>
<dbReference type="InterPro" id="IPR006175">
    <property type="entry name" value="YjgF/YER057c/UK114"/>
</dbReference>
<comment type="similarity">
    <text evidence="1">Belongs to the RutC family.</text>
</comment>
<dbReference type="PANTHER" id="PTHR11803:SF58">
    <property type="entry name" value="PROTEIN HMF1-RELATED"/>
    <property type="match status" value="1"/>
</dbReference>
<dbReference type="EMBL" id="BJZP01000038">
    <property type="protein sequence ID" value="GEO87380.1"/>
    <property type="molecule type" value="Genomic_DNA"/>
</dbReference>
<dbReference type="AlphaFoldDB" id="A0A512HPT1"/>
<name>A0A512HPT1_9HYPH</name>
<dbReference type="PANTHER" id="PTHR11803">
    <property type="entry name" value="2-IMINOBUTANOATE/2-IMINOPROPANOATE DEAMINASE RIDA"/>
    <property type="match status" value="1"/>
</dbReference>
<evidence type="ECO:0000313" key="3">
    <source>
        <dbReference type="Proteomes" id="UP000321717"/>
    </source>
</evidence>
<organism evidence="2 3">
    <name type="scientific">Ciceribacter naphthalenivorans</name>
    <dbReference type="NCBI Taxonomy" id="1118451"/>
    <lineage>
        <taxon>Bacteria</taxon>
        <taxon>Pseudomonadati</taxon>
        <taxon>Pseudomonadota</taxon>
        <taxon>Alphaproteobacteria</taxon>
        <taxon>Hyphomicrobiales</taxon>
        <taxon>Rhizobiaceae</taxon>
        <taxon>Ciceribacter</taxon>
    </lineage>
</organism>
<sequence length="138" mass="15150">MKLIRNLPKVDAVVKGLEIKNAIAIDTGELITFSGFAGVDIEKATLTESDKIEDHINGSLDCYQYILENMGLSFDNVVKVNCFLADPVGDFPAWNEIFKSRFKAPHPCRTTVGAPLVVGRVEIEILAAKTSRLEAEIV</sequence>
<dbReference type="Gene3D" id="3.30.1330.40">
    <property type="entry name" value="RutC-like"/>
    <property type="match status" value="1"/>
</dbReference>